<dbReference type="Proteomes" id="UP000001075">
    <property type="component" value="Unassembled WGS sequence"/>
</dbReference>
<dbReference type="AlphaFoldDB" id="G3GS55"/>
<organism evidence="1 2">
    <name type="scientific">Cricetulus griseus</name>
    <name type="common">Chinese hamster</name>
    <name type="synonym">Cricetulus barabensis griseus</name>
    <dbReference type="NCBI Taxonomy" id="10029"/>
    <lineage>
        <taxon>Eukaryota</taxon>
        <taxon>Metazoa</taxon>
        <taxon>Chordata</taxon>
        <taxon>Craniata</taxon>
        <taxon>Vertebrata</taxon>
        <taxon>Euteleostomi</taxon>
        <taxon>Mammalia</taxon>
        <taxon>Eutheria</taxon>
        <taxon>Euarchontoglires</taxon>
        <taxon>Glires</taxon>
        <taxon>Rodentia</taxon>
        <taxon>Myomorpha</taxon>
        <taxon>Muroidea</taxon>
        <taxon>Cricetidae</taxon>
        <taxon>Cricetinae</taxon>
        <taxon>Cricetulus</taxon>
    </lineage>
</organism>
<accession>G3GS55</accession>
<proteinExistence type="predicted"/>
<reference evidence="2" key="1">
    <citation type="journal article" date="2011" name="Nat. Biotechnol.">
        <title>The genomic sequence of the Chinese hamster ovary (CHO)-K1 cell line.</title>
        <authorList>
            <person name="Xu X."/>
            <person name="Nagarajan H."/>
            <person name="Lewis N.E."/>
            <person name="Pan S."/>
            <person name="Cai Z."/>
            <person name="Liu X."/>
            <person name="Chen W."/>
            <person name="Xie M."/>
            <person name="Wang W."/>
            <person name="Hammond S."/>
            <person name="Andersen M.R."/>
            <person name="Neff N."/>
            <person name="Passarelli B."/>
            <person name="Koh W."/>
            <person name="Fan H.C."/>
            <person name="Wang J."/>
            <person name="Gui Y."/>
            <person name="Lee K.H."/>
            <person name="Betenbaugh M.J."/>
            <person name="Quake S.R."/>
            <person name="Famili I."/>
            <person name="Palsson B.O."/>
            <person name="Wang J."/>
        </authorList>
    </citation>
    <scope>NUCLEOTIDE SEQUENCE [LARGE SCALE GENOMIC DNA]</scope>
    <source>
        <strain evidence="2">CHO K1 cell line</strain>
    </source>
</reference>
<evidence type="ECO:0000313" key="2">
    <source>
        <dbReference type="Proteomes" id="UP000001075"/>
    </source>
</evidence>
<protein>
    <submittedName>
        <fullName evidence="1">Uncharacterized protein</fullName>
    </submittedName>
</protein>
<dbReference type="InParanoid" id="G3GS55"/>
<sequence>MKRKTDNAMIVFLNTMVQLSVHAHLHFYSRKRVTHLRRSKEWELIFPTPLSNKATRLDSIINVSKDLHYPTCMGTAHLTILTKAIHHSHIHSSWISPSPITNSHLTFKHFKKKKNPPEKGFLIKEFGTVSKIYFILKISEGKLEALRMSTEAPCYIFPLHSRYHLETFSYFTVQSVQVQKRLLRYLRHFILKGYALCHSLFNSRLLLRNSIQQPGM</sequence>
<dbReference type="EMBL" id="JH000006">
    <property type="protein sequence ID" value="EGW05010.1"/>
    <property type="molecule type" value="Genomic_DNA"/>
</dbReference>
<gene>
    <name evidence="1" type="ORF">I79_000366</name>
</gene>
<name>G3GS55_CRIGR</name>
<evidence type="ECO:0000313" key="1">
    <source>
        <dbReference type="EMBL" id="EGW05010.1"/>
    </source>
</evidence>